<keyword evidence="2" id="KW-0732">Signal</keyword>
<evidence type="ECO:0000313" key="3">
    <source>
        <dbReference type="EMBL" id="KAF0735754.1"/>
    </source>
</evidence>
<dbReference type="VEuPathDB" id="FungiDB:AeMF1_014481"/>
<organism evidence="3 4">
    <name type="scientific">Aphanomyces euteiches</name>
    <dbReference type="NCBI Taxonomy" id="100861"/>
    <lineage>
        <taxon>Eukaryota</taxon>
        <taxon>Sar</taxon>
        <taxon>Stramenopiles</taxon>
        <taxon>Oomycota</taxon>
        <taxon>Saprolegniomycetes</taxon>
        <taxon>Saprolegniales</taxon>
        <taxon>Verrucalvaceae</taxon>
        <taxon>Aphanomyces</taxon>
    </lineage>
</organism>
<protein>
    <recommendedName>
        <fullName evidence="5">Elicitin-like protein</fullName>
    </recommendedName>
</protein>
<evidence type="ECO:0000313" key="4">
    <source>
        <dbReference type="Proteomes" id="UP000481153"/>
    </source>
</evidence>
<feature type="region of interest" description="Disordered" evidence="1">
    <location>
        <begin position="96"/>
        <end position="150"/>
    </location>
</feature>
<evidence type="ECO:0000256" key="2">
    <source>
        <dbReference type="SAM" id="SignalP"/>
    </source>
</evidence>
<proteinExistence type="predicted"/>
<name>A0A6G0X786_9STRA</name>
<feature type="chain" id="PRO_5026161126" description="Elicitin-like protein" evidence="2">
    <location>
        <begin position="17"/>
        <end position="187"/>
    </location>
</feature>
<reference evidence="3 4" key="1">
    <citation type="submission" date="2019-07" db="EMBL/GenBank/DDBJ databases">
        <title>Genomics analysis of Aphanomyces spp. identifies a new class of oomycete effector associated with host adaptation.</title>
        <authorList>
            <person name="Gaulin E."/>
        </authorList>
    </citation>
    <scope>NUCLEOTIDE SEQUENCE [LARGE SCALE GENOMIC DNA]</scope>
    <source>
        <strain evidence="3 4">ATCC 201684</strain>
    </source>
</reference>
<dbReference type="EMBL" id="VJMJ01000093">
    <property type="protein sequence ID" value="KAF0735754.1"/>
    <property type="molecule type" value="Genomic_DNA"/>
</dbReference>
<feature type="signal peptide" evidence="2">
    <location>
        <begin position="1"/>
        <end position="16"/>
    </location>
</feature>
<evidence type="ECO:0008006" key="5">
    <source>
        <dbReference type="Google" id="ProtNLM"/>
    </source>
</evidence>
<dbReference type="Proteomes" id="UP000481153">
    <property type="component" value="Unassembled WGS sequence"/>
</dbReference>
<evidence type="ECO:0000256" key="1">
    <source>
        <dbReference type="SAM" id="MobiDB-lite"/>
    </source>
</evidence>
<keyword evidence="4" id="KW-1185">Reference proteome</keyword>
<dbReference type="AlphaFoldDB" id="A0A6G0X786"/>
<accession>A0A6G0X786</accession>
<comment type="caution">
    <text evidence="3">The sequence shown here is derived from an EMBL/GenBank/DDBJ whole genome shotgun (WGS) entry which is preliminary data.</text>
</comment>
<sequence>MNRIAFLVLAASVAQGIDLRPPCDRSVLLEAPGKRLWATCASKTGLDIDSILVPSNEAKLCSVPECVYVVQKAAVLTTCDDAALFAQLCKSNATASLPTVSPTTTNPSTVTTTTSPATTAATPAQTTSQPTTSLPPTDSTTTVSPESTPIPTAAAVAPTTSQANPNGANTFAAAGIAAVAIISAIVI</sequence>
<feature type="compositionally biased region" description="Low complexity" evidence="1">
    <location>
        <begin position="98"/>
        <end position="150"/>
    </location>
</feature>
<gene>
    <name evidence="3" type="ORF">Ae201684_007760</name>
</gene>